<keyword evidence="3" id="KW-1185">Reference proteome</keyword>
<evidence type="ECO:0000313" key="2">
    <source>
        <dbReference type="EMBL" id="GJD78953.1"/>
    </source>
</evidence>
<feature type="chain" id="PRO_5041257155" evidence="1">
    <location>
        <begin position="26"/>
        <end position="427"/>
    </location>
</feature>
<evidence type="ECO:0000313" key="3">
    <source>
        <dbReference type="Proteomes" id="UP001055108"/>
    </source>
</evidence>
<dbReference type="RefSeq" id="WP_238302760.1">
    <property type="nucleotide sequence ID" value="NZ_BPQM01000047.1"/>
</dbReference>
<dbReference type="Gene3D" id="2.40.160.10">
    <property type="entry name" value="Porin"/>
    <property type="match status" value="1"/>
</dbReference>
<accession>A0AA37HNH8</accession>
<dbReference type="InterPro" id="IPR010870">
    <property type="entry name" value="Porin_O/P"/>
</dbReference>
<organism evidence="2 3">
    <name type="scientific">Methylobacterium gregans</name>
    <dbReference type="NCBI Taxonomy" id="374424"/>
    <lineage>
        <taxon>Bacteria</taxon>
        <taxon>Pseudomonadati</taxon>
        <taxon>Pseudomonadota</taxon>
        <taxon>Alphaproteobacteria</taxon>
        <taxon>Hyphomicrobiales</taxon>
        <taxon>Methylobacteriaceae</taxon>
        <taxon>Methylobacterium</taxon>
    </lineage>
</organism>
<dbReference type="AlphaFoldDB" id="A0AA37HNH8"/>
<gene>
    <name evidence="2" type="primary">oprP_1</name>
    <name evidence="2" type="ORF">NBEOAGPD_2173</name>
</gene>
<feature type="signal peptide" evidence="1">
    <location>
        <begin position="1"/>
        <end position="25"/>
    </location>
</feature>
<sequence>MNRRTPARFACLLSVVMLVASPAGARDGDDAVEGVVGPYGERPRYDEKGLTLTFPEEAKLQIGGRLHVDAGAAGLSLPGLPGAFPDNVAVRRAWIEPTLTIGKDWVIAFQYDFNDAMLPINDAFVAWKGLPDTILTLGNMKVPFSLEWLQSNNDTLFTERSLANALVPERRFGFAVGHHGQAWTAVAGVFGNAASNGVAGDGVAAAGRATWAPVMEERETLHLGVAGIYRSRSRGDADFSFSSQAEAFLFGRPFVDTGDLPGVASVSRLGAELAYRNGPFLVQAEYIRADVERFGGLPGFSFQGGYVEGSIVLNGEGRAYALTPQGGTTYATFKSVKVRDDRRVTRGGVGVFEIAARLSAIDLDDRRLRGGTERDVTLGLNWYPESNLRFVADYIHGRVRPGAAQSDALGSAPFSVDTFIGRMQLYW</sequence>
<dbReference type="InterPro" id="IPR023614">
    <property type="entry name" value="Porin_dom_sf"/>
</dbReference>
<proteinExistence type="predicted"/>
<dbReference type="Pfam" id="PF07396">
    <property type="entry name" value="Porin_O_P"/>
    <property type="match status" value="1"/>
</dbReference>
<comment type="caution">
    <text evidence="2">The sequence shown here is derived from an EMBL/GenBank/DDBJ whole genome shotgun (WGS) entry which is preliminary data.</text>
</comment>
<name>A0AA37HNH8_9HYPH</name>
<reference evidence="2" key="1">
    <citation type="journal article" date="2016" name="Front. Microbiol.">
        <title>Genome Sequence of the Piezophilic, Mesophilic Sulfate-Reducing Bacterium Desulfovibrio indicus J2T.</title>
        <authorList>
            <person name="Cao J."/>
            <person name="Maignien L."/>
            <person name="Shao Z."/>
            <person name="Alain K."/>
            <person name="Jebbar M."/>
        </authorList>
    </citation>
    <scope>NUCLEOTIDE SEQUENCE</scope>
    <source>
        <strain evidence="2">NBRC 103626</strain>
    </source>
</reference>
<dbReference type="EMBL" id="BPQM01000047">
    <property type="protein sequence ID" value="GJD78953.1"/>
    <property type="molecule type" value="Genomic_DNA"/>
</dbReference>
<protein>
    <submittedName>
        <fullName evidence="2">Porin P</fullName>
    </submittedName>
</protein>
<keyword evidence="1" id="KW-0732">Signal</keyword>
<dbReference type="Proteomes" id="UP001055108">
    <property type="component" value="Unassembled WGS sequence"/>
</dbReference>
<evidence type="ECO:0000256" key="1">
    <source>
        <dbReference type="SAM" id="SignalP"/>
    </source>
</evidence>
<dbReference type="SUPFAM" id="SSF56935">
    <property type="entry name" value="Porins"/>
    <property type="match status" value="1"/>
</dbReference>
<reference evidence="2" key="2">
    <citation type="submission" date="2021-08" db="EMBL/GenBank/DDBJ databases">
        <authorList>
            <person name="Tani A."/>
            <person name="Ola A."/>
            <person name="Ogura Y."/>
            <person name="Katsura K."/>
            <person name="Hayashi T."/>
        </authorList>
    </citation>
    <scope>NUCLEOTIDE SEQUENCE</scope>
    <source>
        <strain evidence="2">NBRC 103626</strain>
    </source>
</reference>